<reference evidence="1 2" key="1">
    <citation type="submission" date="2018-06" db="EMBL/GenBank/DDBJ databases">
        <title>Freshwater and sediment microbial communities from various areas in North America, analyzing microbe dynamics in response to fracking.</title>
        <authorList>
            <person name="Lamendella R."/>
        </authorList>
    </citation>
    <scope>NUCLEOTIDE SEQUENCE [LARGE SCALE GENOMIC DNA]</scope>
    <source>
        <strain evidence="1 2">99A</strain>
    </source>
</reference>
<evidence type="ECO:0000313" key="1">
    <source>
        <dbReference type="EMBL" id="RAS67800.1"/>
    </source>
</evidence>
<dbReference type="EMBL" id="QLTR01000003">
    <property type="protein sequence ID" value="RAS67800.1"/>
    <property type="molecule type" value="Genomic_DNA"/>
</dbReference>
<proteinExistence type="predicted"/>
<organism evidence="1 2">
    <name type="scientific">Vibrio diazotrophicus</name>
    <dbReference type="NCBI Taxonomy" id="685"/>
    <lineage>
        <taxon>Bacteria</taxon>
        <taxon>Pseudomonadati</taxon>
        <taxon>Pseudomonadota</taxon>
        <taxon>Gammaproteobacteria</taxon>
        <taxon>Vibrionales</taxon>
        <taxon>Vibrionaceae</taxon>
        <taxon>Vibrio</taxon>
    </lineage>
</organism>
<accession>A0A329EF51</accession>
<name>A0A329EF51_VIBDI</name>
<gene>
    <name evidence="1" type="ORF">DET48_10386</name>
</gene>
<dbReference type="Proteomes" id="UP000248729">
    <property type="component" value="Unassembled WGS sequence"/>
</dbReference>
<dbReference type="AlphaFoldDB" id="A0A329EF51"/>
<protein>
    <submittedName>
        <fullName evidence="1">Uncharacterized protein</fullName>
    </submittedName>
</protein>
<evidence type="ECO:0000313" key="2">
    <source>
        <dbReference type="Proteomes" id="UP000248729"/>
    </source>
</evidence>
<sequence>MFSISQTPYFLTKIAKPADAWKRFHDYGFNHRKFFSFAYDIEN</sequence>
<comment type="caution">
    <text evidence="1">The sequence shown here is derived from an EMBL/GenBank/DDBJ whole genome shotgun (WGS) entry which is preliminary data.</text>
</comment>